<keyword evidence="4 5" id="KW-0460">Magnesium</keyword>
<evidence type="ECO:0000256" key="2">
    <source>
        <dbReference type="ARBA" id="ARBA00005568"/>
    </source>
</evidence>
<organism evidence="6 7">
    <name type="scientific">Tritonibacter scottomollicae</name>
    <name type="common">Epibacterium scottomollicae</name>
    <dbReference type="NCBI Taxonomy" id="483013"/>
    <lineage>
        <taxon>Bacteria</taxon>
        <taxon>Pseudomonadati</taxon>
        <taxon>Pseudomonadota</taxon>
        <taxon>Alphaproteobacteria</taxon>
        <taxon>Rhodobacterales</taxon>
        <taxon>Paracoccaceae</taxon>
        <taxon>Tritonibacter</taxon>
    </lineage>
</organism>
<comment type="caution">
    <text evidence="6">The sequence shown here is derived from an EMBL/GenBank/DDBJ whole genome shotgun (WGS) entry which is preliminary data.</text>
</comment>
<dbReference type="EMBL" id="PVUF01000025">
    <property type="protein sequence ID" value="PRZ43871.1"/>
    <property type="molecule type" value="Genomic_DNA"/>
</dbReference>
<comment type="similarity">
    <text evidence="2">Belongs to the HpcH/HpaI aldolase family.</text>
</comment>
<dbReference type="PANTHER" id="PTHR32308:SF10">
    <property type="entry name" value="CITRATE LYASE SUBUNIT BETA"/>
    <property type="match status" value="1"/>
</dbReference>
<name>A0A2T1A5J4_TRISK</name>
<evidence type="ECO:0000313" key="7">
    <source>
        <dbReference type="Proteomes" id="UP000237718"/>
    </source>
</evidence>
<evidence type="ECO:0000256" key="1">
    <source>
        <dbReference type="ARBA" id="ARBA00001946"/>
    </source>
</evidence>
<dbReference type="Proteomes" id="UP000237718">
    <property type="component" value="Unassembled WGS sequence"/>
</dbReference>
<dbReference type="Pfam" id="PF15617">
    <property type="entry name" value="C-C_Bond_Lyase"/>
    <property type="match status" value="1"/>
</dbReference>
<accession>A0A2T1A5J4</accession>
<dbReference type="InterPro" id="IPR040442">
    <property type="entry name" value="Pyrv_kinase-like_dom_sf"/>
</dbReference>
<dbReference type="GO" id="GO:0016829">
    <property type="term" value="F:lyase activity"/>
    <property type="evidence" value="ECO:0007669"/>
    <property type="project" value="UniProtKB-KW"/>
</dbReference>
<dbReference type="GO" id="GO:0006107">
    <property type="term" value="P:oxaloacetate metabolic process"/>
    <property type="evidence" value="ECO:0007669"/>
    <property type="project" value="TreeGrafter"/>
</dbReference>
<dbReference type="GO" id="GO:0000287">
    <property type="term" value="F:magnesium ion binding"/>
    <property type="evidence" value="ECO:0007669"/>
    <property type="project" value="TreeGrafter"/>
</dbReference>
<evidence type="ECO:0000313" key="6">
    <source>
        <dbReference type="EMBL" id="PRZ43871.1"/>
    </source>
</evidence>
<reference evidence="6 7" key="1">
    <citation type="submission" date="2018-03" db="EMBL/GenBank/DDBJ databases">
        <title>Genomic Encyclopedia of Archaeal and Bacterial Type Strains, Phase II (KMG-II): from individual species to whole genera.</title>
        <authorList>
            <person name="Goeker M."/>
        </authorList>
    </citation>
    <scope>NUCLEOTIDE SEQUENCE [LARGE SCALE GENOMIC DNA]</scope>
    <source>
        <strain evidence="6 7">DSM 25328</strain>
    </source>
</reference>
<dbReference type="PIRSF" id="PIRSF015582">
    <property type="entry name" value="Cit_lyase_B"/>
    <property type="match status" value="1"/>
</dbReference>
<dbReference type="AlphaFoldDB" id="A0A2T1A5J4"/>
<dbReference type="OrthoDB" id="9800547at2"/>
<feature type="binding site" evidence="5">
    <location>
        <position position="203"/>
    </location>
    <ligand>
        <name>Mg(2+)</name>
        <dbReference type="ChEBI" id="CHEBI:18420"/>
    </ligand>
</feature>
<protein>
    <submittedName>
        <fullName evidence="6">Citrate lyase beta subunit</fullName>
    </submittedName>
</protein>
<keyword evidence="6" id="KW-0456">Lyase</keyword>
<dbReference type="InterPro" id="IPR015813">
    <property type="entry name" value="Pyrv/PenolPyrv_kinase-like_dom"/>
</dbReference>
<dbReference type="PANTHER" id="PTHR32308">
    <property type="entry name" value="LYASE BETA SUBUNIT, PUTATIVE (AFU_ORTHOLOGUE AFUA_4G13030)-RELATED"/>
    <property type="match status" value="1"/>
</dbReference>
<gene>
    <name evidence="6" type="ORF">CLV89_12517</name>
</gene>
<dbReference type="SUPFAM" id="SSF51621">
    <property type="entry name" value="Phosphoenolpyruvate/pyruvate domain"/>
    <property type="match status" value="1"/>
</dbReference>
<dbReference type="InterPro" id="IPR011206">
    <property type="entry name" value="Citrate_lyase_beta/mcl1/mcl2"/>
</dbReference>
<keyword evidence="3 5" id="KW-0479">Metal-binding</keyword>
<evidence type="ECO:0000256" key="3">
    <source>
        <dbReference type="ARBA" id="ARBA00022723"/>
    </source>
</evidence>
<dbReference type="Gene3D" id="3.20.20.60">
    <property type="entry name" value="Phosphoenolpyruvate-binding domains"/>
    <property type="match status" value="1"/>
</dbReference>
<comment type="cofactor">
    <cofactor evidence="1">
        <name>Mg(2+)</name>
        <dbReference type="ChEBI" id="CHEBI:18420"/>
    </cofactor>
</comment>
<evidence type="ECO:0000256" key="4">
    <source>
        <dbReference type="ARBA" id="ARBA00022842"/>
    </source>
</evidence>
<dbReference type="InterPro" id="IPR039480">
    <property type="entry name" value="C-C_Bond_Lyase-like"/>
</dbReference>
<proteinExistence type="inferred from homology"/>
<sequence length="390" mass="44191">MRHNTTTDSDVFFREPQVFSRHSDHSFLRYCLGGTLYMPSTREVMQKIVSGQLPDVLSMVMCFEDAIRAEDLATGEANVIRELGWLAAQVRSGAVADEDIPLIFLRVRSIEQFRSFAAQLTHELADILSGFVFPKFYSNNAHEYLDLLAELNEKHDTKLYGMPILEGRDIAFAETRRTELLALMHKLRAYHQYILNIRVGGTDFSSFFGVRRGIGSSVYDILPVRDALADILNFFGRAEEDYVVSAPVWEYFLAYKRDDLEKVMQVDLHRALRTNAQILNDAIDGLLREVVLDKANGFTGKTVIHPSHLRYVNTMQVVTREEYEDACQILGTSGGVIKSAKSNKMNEINPHRSWARRISRLADAYGVVEDERKVLALFHAGLGVHVNAAE</sequence>
<evidence type="ECO:0000256" key="5">
    <source>
        <dbReference type="PIRSR" id="PIRSR015582-2"/>
    </source>
</evidence>